<dbReference type="KEGG" id="psez:HME7025_00017"/>
<protein>
    <recommendedName>
        <fullName evidence="2">Right handed beta helix domain-containing protein</fullName>
    </recommendedName>
</protein>
<evidence type="ECO:0000256" key="1">
    <source>
        <dbReference type="SAM" id="SignalP"/>
    </source>
</evidence>
<keyword evidence="4" id="KW-1185">Reference proteome</keyword>
<dbReference type="EMBL" id="CP029346">
    <property type="protein sequence ID" value="AWL07903.1"/>
    <property type="molecule type" value="Genomic_DNA"/>
</dbReference>
<accession>A0A2S2DR86</accession>
<dbReference type="SUPFAM" id="SSF51126">
    <property type="entry name" value="Pectin lyase-like"/>
    <property type="match status" value="1"/>
</dbReference>
<keyword evidence="1" id="KW-0732">Signal</keyword>
<evidence type="ECO:0000313" key="3">
    <source>
        <dbReference type="EMBL" id="AWL07903.1"/>
    </source>
</evidence>
<gene>
    <name evidence="3" type="ORF">HME7025_00017</name>
</gene>
<organism evidence="3 4">
    <name type="scientific">Aquirufa nivalisilvae</name>
    <dbReference type="NCBI Taxonomy" id="2516557"/>
    <lineage>
        <taxon>Bacteria</taxon>
        <taxon>Pseudomonadati</taxon>
        <taxon>Bacteroidota</taxon>
        <taxon>Cytophagia</taxon>
        <taxon>Cytophagales</taxon>
        <taxon>Flectobacillaceae</taxon>
        <taxon>Aquirufa</taxon>
    </lineage>
</organism>
<reference evidence="4" key="1">
    <citation type="submission" date="2018-05" db="EMBL/GenBank/DDBJ databases">
        <title>Pseudarcicella sp. HME7025 Genome sequencing and assembly.</title>
        <authorList>
            <person name="Kim H."/>
            <person name="Kang H."/>
            <person name="Joh K."/>
        </authorList>
    </citation>
    <scope>NUCLEOTIDE SEQUENCE [LARGE SCALE GENOMIC DNA]</scope>
    <source>
        <strain evidence="4">HME7025</strain>
    </source>
</reference>
<dbReference type="Proteomes" id="UP000245468">
    <property type="component" value="Chromosome"/>
</dbReference>
<dbReference type="OrthoDB" id="646288at2"/>
<sequence length="367" mass="40845">MKLSKYIILSLFNLFIFSITNAQIESNKGNNVHIEIYVNATLGNDSNNGDKGSPLKSLGEAAKKVNTLNGKGSINVILSEGLYALNETADFNPKNWNFSETSRLIITAEILPNDARWEPAKMPIIVSAMPFKIEKNNKNEIIGGSNYGILIQSSHTTIQGLRILGEPVHEIPKEGVLIRNYPIVWEGKDLYDLVVTQCLFLGNKFALPNHLGILANGTALDVNHCVFYGVKDAVVMWNRKSENSQLHHNLFLNMYGAAVWTWSTSNDFKFYNNVASNVNVFWVLDKDEKESFTIKNSLLVGYNSFVNKGGGPQDFGTISKANKINFGQNFKMLKSGKLNIIEDQTNKKFLHIKDGTLGSEFGAGLFK</sequence>
<evidence type="ECO:0000259" key="2">
    <source>
        <dbReference type="Pfam" id="PF13229"/>
    </source>
</evidence>
<dbReference type="InterPro" id="IPR012334">
    <property type="entry name" value="Pectin_lyas_fold"/>
</dbReference>
<feature type="signal peptide" evidence="1">
    <location>
        <begin position="1"/>
        <end position="22"/>
    </location>
</feature>
<feature type="domain" description="Right handed beta helix" evidence="2">
    <location>
        <begin position="138"/>
        <end position="274"/>
    </location>
</feature>
<proteinExistence type="predicted"/>
<dbReference type="AlphaFoldDB" id="A0A2S2DR86"/>
<dbReference type="Pfam" id="PF13229">
    <property type="entry name" value="Beta_helix"/>
    <property type="match status" value="1"/>
</dbReference>
<evidence type="ECO:0000313" key="4">
    <source>
        <dbReference type="Proteomes" id="UP000245468"/>
    </source>
</evidence>
<feature type="chain" id="PRO_5015436474" description="Right handed beta helix domain-containing protein" evidence="1">
    <location>
        <begin position="23"/>
        <end position="367"/>
    </location>
</feature>
<dbReference type="InterPro" id="IPR039448">
    <property type="entry name" value="Beta_helix"/>
</dbReference>
<dbReference type="InterPro" id="IPR011050">
    <property type="entry name" value="Pectin_lyase_fold/virulence"/>
</dbReference>
<dbReference type="Gene3D" id="2.160.20.10">
    <property type="entry name" value="Single-stranded right-handed beta-helix, Pectin lyase-like"/>
    <property type="match status" value="1"/>
</dbReference>
<dbReference type="RefSeq" id="WP_109321684.1">
    <property type="nucleotide sequence ID" value="NZ_CP029346.1"/>
</dbReference>
<name>A0A2S2DR86_9BACT</name>